<dbReference type="Gene3D" id="3.40.50.300">
    <property type="entry name" value="P-loop containing nucleotide triphosphate hydrolases"/>
    <property type="match status" value="1"/>
</dbReference>
<dbReference type="PROSITE" id="PS00688">
    <property type="entry name" value="SIGMA54_INTERACT_3"/>
    <property type="match status" value="1"/>
</dbReference>
<dbReference type="PROSITE" id="PS00675">
    <property type="entry name" value="SIGMA54_INTERACT_1"/>
    <property type="match status" value="1"/>
</dbReference>
<dbReference type="EMBL" id="CABVHQ010000007">
    <property type="protein sequence ID" value="VVN81782.1"/>
    <property type="molecule type" value="Genomic_DNA"/>
</dbReference>
<dbReference type="InterPro" id="IPR025944">
    <property type="entry name" value="Sigma_54_int_dom_CS"/>
</dbReference>
<dbReference type="InterPro" id="IPR058031">
    <property type="entry name" value="AAA_lid_NorR"/>
</dbReference>
<dbReference type="Gene3D" id="3.30.450.20">
    <property type="entry name" value="PAS domain"/>
    <property type="match status" value="1"/>
</dbReference>
<keyword evidence="2" id="KW-0067">ATP-binding</keyword>
<accession>A0A5E7AQB4</accession>
<dbReference type="CDD" id="cd00009">
    <property type="entry name" value="AAA"/>
    <property type="match status" value="1"/>
</dbReference>
<dbReference type="PROSITE" id="PS00676">
    <property type="entry name" value="SIGMA54_INTERACT_2"/>
    <property type="match status" value="1"/>
</dbReference>
<dbReference type="Pfam" id="PF25601">
    <property type="entry name" value="AAA_lid_14"/>
    <property type="match status" value="1"/>
</dbReference>
<keyword evidence="5" id="KW-0804">Transcription</keyword>
<dbReference type="OrthoDB" id="9804019at2"/>
<gene>
    <name evidence="7" type="primary">acoR_1</name>
    <name evidence="7" type="ORF">PS691_01150</name>
</gene>
<keyword evidence="4" id="KW-0238">DNA-binding</keyword>
<feature type="domain" description="Sigma-54 factor interaction" evidence="6">
    <location>
        <begin position="333"/>
        <end position="558"/>
    </location>
</feature>
<dbReference type="InterPro" id="IPR025943">
    <property type="entry name" value="Sigma_54_int_dom_ATP-bd_2"/>
</dbReference>
<dbReference type="Gene3D" id="1.10.10.60">
    <property type="entry name" value="Homeodomain-like"/>
    <property type="match status" value="1"/>
</dbReference>
<sequence length="638" mass="70602">MHNNHLSRHARQVLTVTQGKTQLHGPGSDPSIARSWLRCLEDYHLDPALSIAPTVLEHGRVLESRERLQQVLQIAGNEMASLHQQLSGAGHAVLLTDSRGVILNCVTAPAERKIFERAGLWLGADWSEACEGTNGIGTCLVERQSLTIHQDEHFRGRHTGLTCSASPVFDPHGELLAVLDVSSARHEVSRQSQFHTMALVNLSAKMIESCYFLRYFDNQWLLRFHLQAESVGLFSEGLLAFDGEGRISAVNQSALNLLGHVRGGLLGKPVEAFFDCSLDELLGRASVNASASWPLRTRDGRGLFAVLRGQPRSVPVPFIPTPQVTERARLSGICLGDAALQNDFRKALRVFERDVPLLINGETGSGKEAFAKAVHQASQRANKAFVALNCAAIPESLIESELFGYRGGSFTGARKEGMRGKLQQADGGTLFLDEIGDMPLALQTRLLRVLEDRLVVPIGGEPQAVNVRIISATHRNLLDRVQDGSFREDLYYRLNGLEIALPALRERSDKSQLLDFLLAEEAGEQIVLLDGPARQALLDFAWPGNVRQLRNVLRTLAALCEDERIGFEDLPVMIRQSRPAPLLMAVDEPSERPLDDAERLALLNALEQQRWHMTHTAEQLGVSRNTLYRKLRKHGIAR</sequence>
<dbReference type="InterPro" id="IPR002197">
    <property type="entry name" value="HTH_Fis"/>
</dbReference>
<evidence type="ECO:0000259" key="6">
    <source>
        <dbReference type="PROSITE" id="PS50045"/>
    </source>
</evidence>
<dbReference type="PRINTS" id="PR01590">
    <property type="entry name" value="HTHFIS"/>
</dbReference>
<dbReference type="GO" id="GO:0006355">
    <property type="term" value="P:regulation of DNA-templated transcription"/>
    <property type="evidence" value="ECO:0007669"/>
    <property type="project" value="InterPro"/>
</dbReference>
<dbReference type="SUPFAM" id="SSF46689">
    <property type="entry name" value="Homeodomain-like"/>
    <property type="match status" value="1"/>
</dbReference>
<dbReference type="PANTHER" id="PTHR32071">
    <property type="entry name" value="TRANSCRIPTIONAL REGULATORY PROTEIN"/>
    <property type="match status" value="1"/>
</dbReference>
<dbReference type="AlphaFoldDB" id="A0A5E7AQB4"/>
<dbReference type="Gene3D" id="3.30.450.40">
    <property type="match status" value="1"/>
</dbReference>
<dbReference type="InterPro" id="IPR002078">
    <property type="entry name" value="Sigma_54_int"/>
</dbReference>
<evidence type="ECO:0000256" key="1">
    <source>
        <dbReference type="ARBA" id="ARBA00022741"/>
    </source>
</evidence>
<dbReference type="Proteomes" id="UP000337909">
    <property type="component" value="Unassembled WGS sequence"/>
</dbReference>
<evidence type="ECO:0000256" key="2">
    <source>
        <dbReference type="ARBA" id="ARBA00022840"/>
    </source>
</evidence>
<dbReference type="PANTHER" id="PTHR32071:SF77">
    <property type="entry name" value="TRANSCRIPTIONAL REGULATORY PROTEIN"/>
    <property type="match status" value="1"/>
</dbReference>
<dbReference type="PROSITE" id="PS50045">
    <property type="entry name" value="SIGMA54_INTERACT_4"/>
    <property type="match status" value="1"/>
</dbReference>
<dbReference type="InterPro" id="IPR003593">
    <property type="entry name" value="AAA+_ATPase"/>
</dbReference>
<dbReference type="RefSeq" id="WP_150641235.1">
    <property type="nucleotide sequence ID" value="NZ_CABVHQ010000007.1"/>
</dbReference>
<evidence type="ECO:0000256" key="5">
    <source>
        <dbReference type="ARBA" id="ARBA00023163"/>
    </source>
</evidence>
<dbReference type="InterPro" id="IPR035965">
    <property type="entry name" value="PAS-like_dom_sf"/>
</dbReference>
<dbReference type="FunFam" id="3.40.50.300:FF:000006">
    <property type="entry name" value="DNA-binding transcriptional regulator NtrC"/>
    <property type="match status" value="1"/>
</dbReference>
<protein>
    <submittedName>
        <fullName evidence="7">Acetoin catabolism regulatory protein</fullName>
    </submittedName>
</protein>
<evidence type="ECO:0000256" key="4">
    <source>
        <dbReference type="ARBA" id="ARBA00023125"/>
    </source>
</evidence>
<proteinExistence type="predicted"/>
<reference evidence="7 8" key="1">
    <citation type="submission" date="2019-09" db="EMBL/GenBank/DDBJ databases">
        <authorList>
            <person name="Chandra G."/>
            <person name="Truman W A."/>
        </authorList>
    </citation>
    <scope>NUCLEOTIDE SEQUENCE [LARGE SCALE GENOMIC DNA]</scope>
    <source>
        <strain evidence="7">PS691</strain>
    </source>
</reference>
<dbReference type="Pfam" id="PF02954">
    <property type="entry name" value="HTH_8"/>
    <property type="match status" value="1"/>
</dbReference>
<keyword evidence="1" id="KW-0547">Nucleotide-binding</keyword>
<dbReference type="InterPro" id="IPR029016">
    <property type="entry name" value="GAF-like_dom_sf"/>
</dbReference>
<keyword evidence="3" id="KW-0805">Transcription regulation</keyword>
<evidence type="ECO:0000313" key="8">
    <source>
        <dbReference type="Proteomes" id="UP000337909"/>
    </source>
</evidence>
<dbReference type="GO" id="GO:0043565">
    <property type="term" value="F:sequence-specific DNA binding"/>
    <property type="evidence" value="ECO:0007669"/>
    <property type="project" value="InterPro"/>
</dbReference>
<dbReference type="InterPro" id="IPR027417">
    <property type="entry name" value="P-loop_NTPase"/>
</dbReference>
<dbReference type="SUPFAM" id="SSF52540">
    <property type="entry name" value="P-loop containing nucleoside triphosphate hydrolases"/>
    <property type="match status" value="1"/>
</dbReference>
<evidence type="ECO:0000256" key="3">
    <source>
        <dbReference type="ARBA" id="ARBA00023015"/>
    </source>
</evidence>
<evidence type="ECO:0000313" key="7">
    <source>
        <dbReference type="EMBL" id="VVN81782.1"/>
    </source>
</evidence>
<dbReference type="SUPFAM" id="SSF55781">
    <property type="entry name" value="GAF domain-like"/>
    <property type="match status" value="1"/>
</dbReference>
<dbReference type="Gene3D" id="1.10.8.60">
    <property type="match status" value="1"/>
</dbReference>
<dbReference type="Pfam" id="PF00158">
    <property type="entry name" value="Sigma54_activat"/>
    <property type="match status" value="1"/>
</dbReference>
<dbReference type="InterPro" id="IPR025662">
    <property type="entry name" value="Sigma_54_int_dom_ATP-bd_1"/>
</dbReference>
<dbReference type="SUPFAM" id="SSF55785">
    <property type="entry name" value="PYP-like sensor domain (PAS domain)"/>
    <property type="match status" value="1"/>
</dbReference>
<dbReference type="SMART" id="SM00382">
    <property type="entry name" value="AAA"/>
    <property type="match status" value="1"/>
</dbReference>
<dbReference type="GO" id="GO:0005524">
    <property type="term" value="F:ATP binding"/>
    <property type="evidence" value="ECO:0007669"/>
    <property type="project" value="UniProtKB-KW"/>
</dbReference>
<name>A0A5E7AQB4_PSEFL</name>
<organism evidence="7 8">
    <name type="scientific">Pseudomonas fluorescens</name>
    <dbReference type="NCBI Taxonomy" id="294"/>
    <lineage>
        <taxon>Bacteria</taxon>
        <taxon>Pseudomonadati</taxon>
        <taxon>Pseudomonadota</taxon>
        <taxon>Gammaproteobacteria</taxon>
        <taxon>Pseudomonadales</taxon>
        <taxon>Pseudomonadaceae</taxon>
        <taxon>Pseudomonas</taxon>
    </lineage>
</organism>
<dbReference type="InterPro" id="IPR009057">
    <property type="entry name" value="Homeodomain-like_sf"/>
</dbReference>